<sequence length="77" mass="8802">MDRMWVLVFAILVCWEVSIAQKTKINNEELKPVLKPDPAGPNLSRQPGGRRGGWGGWRSKRAMPEEEEEDDFRGMFG</sequence>
<reference evidence="3" key="2">
    <citation type="journal article" date="2008" name="Genome Biol.">
        <title>Improved genome assembly and evidence-based global gene model set for the chordate Ciona intestinalis: new insight into intron and operon populations.</title>
        <authorList>
            <person name="Satou Y."/>
            <person name="Mineta K."/>
            <person name="Ogasawara M."/>
            <person name="Sasakura Y."/>
            <person name="Shoguchi E."/>
            <person name="Ueno K."/>
            <person name="Yamada L."/>
            <person name="Matsumoto J."/>
            <person name="Wasserscheid J."/>
            <person name="Dewar K."/>
            <person name="Wiley G.B."/>
            <person name="Macmil S.L."/>
            <person name="Roe B.A."/>
            <person name="Zeller R.W."/>
            <person name="Hastings K.E."/>
            <person name="Lemaire P."/>
            <person name="Lindquist E."/>
            <person name="Endo T."/>
            <person name="Hotta K."/>
            <person name="Inaba K."/>
        </authorList>
    </citation>
    <scope>NUCLEOTIDE SEQUENCE [LARGE SCALE GENOMIC DNA]</scope>
    <source>
        <strain evidence="3">wild type</strain>
    </source>
</reference>
<evidence type="ECO:0000313" key="3">
    <source>
        <dbReference type="Ensembl" id="ENSCINP00000030854.1"/>
    </source>
</evidence>
<feature type="chain" id="PRO_5003578025" evidence="2">
    <location>
        <begin position="21"/>
        <end position="77"/>
    </location>
</feature>
<name>H2XMH1_CIOIN</name>
<dbReference type="Ensembl" id="ENSCINT00000033758.1">
    <property type="protein sequence ID" value="ENSCINP00000030854.1"/>
    <property type="gene ID" value="ENSCING00000021574.1"/>
</dbReference>
<feature type="signal peptide" evidence="2">
    <location>
        <begin position="1"/>
        <end position="20"/>
    </location>
</feature>
<proteinExistence type="predicted"/>
<evidence type="ECO:0000256" key="1">
    <source>
        <dbReference type="SAM" id="MobiDB-lite"/>
    </source>
</evidence>
<keyword evidence="2" id="KW-0732">Signal</keyword>
<dbReference type="InParanoid" id="H2XMH1"/>
<reference evidence="4" key="1">
    <citation type="journal article" date="2002" name="Science">
        <title>The draft genome of Ciona intestinalis: insights into chordate and vertebrate origins.</title>
        <authorList>
            <person name="Dehal P."/>
            <person name="Satou Y."/>
            <person name="Campbell R.K."/>
            <person name="Chapman J."/>
            <person name="Degnan B."/>
            <person name="De Tomaso A."/>
            <person name="Davidson B."/>
            <person name="Di Gregorio A."/>
            <person name="Gelpke M."/>
            <person name="Goodstein D.M."/>
            <person name="Harafuji N."/>
            <person name="Hastings K.E."/>
            <person name="Ho I."/>
            <person name="Hotta K."/>
            <person name="Huang W."/>
            <person name="Kawashima T."/>
            <person name="Lemaire P."/>
            <person name="Martinez D."/>
            <person name="Meinertzhagen I.A."/>
            <person name="Necula S."/>
            <person name="Nonaka M."/>
            <person name="Putnam N."/>
            <person name="Rash S."/>
            <person name="Saiga H."/>
            <person name="Satake M."/>
            <person name="Terry A."/>
            <person name="Yamada L."/>
            <person name="Wang H.G."/>
            <person name="Awazu S."/>
            <person name="Azumi K."/>
            <person name="Boore J."/>
            <person name="Branno M."/>
            <person name="Chin-Bow S."/>
            <person name="DeSantis R."/>
            <person name="Doyle S."/>
            <person name="Francino P."/>
            <person name="Keys D.N."/>
            <person name="Haga S."/>
            <person name="Hayashi H."/>
            <person name="Hino K."/>
            <person name="Imai K.S."/>
            <person name="Inaba K."/>
            <person name="Kano S."/>
            <person name="Kobayashi K."/>
            <person name="Kobayashi M."/>
            <person name="Lee B.I."/>
            <person name="Makabe K.W."/>
            <person name="Manohar C."/>
            <person name="Matassi G."/>
            <person name="Medina M."/>
            <person name="Mochizuki Y."/>
            <person name="Mount S."/>
            <person name="Morishita T."/>
            <person name="Miura S."/>
            <person name="Nakayama A."/>
            <person name="Nishizaka S."/>
            <person name="Nomoto H."/>
            <person name="Ohta F."/>
            <person name="Oishi K."/>
            <person name="Rigoutsos I."/>
            <person name="Sano M."/>
            <person name="Sasaki A."/>
            <person name="Sasakura Y."/>
            <person name="Shoguchi E."/>
            <person name="Shin-i T."/>
            <person name="Spagnuolo A."/>
            <person name="Stainier D."/>
            <person name="Suzuki M.M."/>
            <person name="Tassy O."/>
            <person name="Takatori N."/>
            <person name="Tokuoka M."/>
            <person name="Yagi K."/>
            <person name="Yoshizaki F."/>
            <person name="Wada S."/>
            <person name="Zhang C."/>
            <person name="Hyatt P.D."/>
            <person name="Larimer F."/>
            <person name="Detter C."/>
            <person name="Doggett N."/>
            <person name="Glavina T."/>
            <person name="Hawkins T."/>
            <person name="Richardson P."/>
            <person name="Lucas S."/>
            <person name="Kohara Y."/>
            <person name="Levine M."/>
            <person name="Satoh N."/>
            <person name="Rokhsar D.S."/>
        </authorList>
    </citation>
    <scope>NUCLEOTIDE SEQUENCE [LARGE SCALE GENOMIC DNA]</scope>
</reference>
<dbReference type="EMBL" id="EAAA01001511">
    <property type="status" value="NOT_ANNOTATED_CDS"/>
    <property type="molecule type" value="Genomic_DNA"/>
</dbReference>
<keyword evidence="4" id="KW-1185">Reference proteome</keyword>
<reference evidence="3" key="3">
    <citation type="submission" date="2025-08" db="UniProtKB">
        <authorList>
            <consortium name="Ensembl"/>
        </authorList>
    </citation>
    <scope>IDENTIFICATION</scope>
</reference>
<dbReference type="AlphaFoldDB" id="H2XMH1"/>
<protein>
    <submittedName>
        <fullName evidence="3">Uncharacterized protein</fullName>
    </submittedName>
</protein>
<dbReference type="Proteomes" id="UP000008144">
    <property type="component" value="Chromosome 2"/>
</dbReference>
<dbReference type="EMBL" id="EAAA01001512">
    <property type="status" value="NOT_ANNOTATED_CDS"/>
    <property type="molecule type" value="Genomic_DNA"/>
</dbReference>
<evidence type="ECO:0000256" key="2">
    <source>
        <dbReference type="SAM" id="SignalP"/>
    </source>
</evidence>
<evidence type="ECO:0000313" key="4">
    <source>
        <dbReference type="Proteomes" id="UP000008144"/>
    </source>
</evidence>
<reference evidence="3" key="4">
    <citation type="submission" date="2025-09" db="UniProtKB">
        <authorList>
            <consortium name="Ensembl"/>
        </authorList>
    </citation>
    <scope>IDENTIFICATION</scope>
</reference>
<accession>H2XMH1</accession>
<feature type="region of interest" description="Disordered" evidence="1">
    <location>
        <begin position="31"/>
        <end position="77"/>
    </location>
</feature>
<dbReference type="HOGENOM" id="CLU_2637336_0_0_1"/>
<organism evidence="3 4">
    <name type="scientific">Ciona intestinalis</name>
    <name type="common">Transparent sea squirt</name>
    <name type="synonym">Ascidia intestinalis</name>
    <dbReference type="NCBI Taxonomy" id="7719"/>
    <lineage>
        <taxon>Eukaryota</taxon>
        <taxon>Metazoa</taxon>
        <taxon>Chordata</taxon>
        <taxon>Tunicata</taxon>
        <taxon>Ascidiacea</taxon>
        <taxon>Phlebobranchia</taxon>
        <taxon>Cionidae</taxon>
        <taxon>Ciona</taxon>
    </lineage>
</organism>